<feature type="region of interest" description="Disordered" evidence="8">
    <location>
        <begin position="52"/>
        <end position="91"/>
    </location>
</feature>
<evidence type="ECO:0000256" key="2">
    <source>
        <dbReference type="ARBA" id="ARBA00022730"/>
    </source>
</evidence>
<keyword evidence="4 7" id="KW-0689">Ribosomal protein</keyword>
<evidence type="ECO:0000256" key="1">
    <source>
        <dbReference type="ARBA" id="ARBA00010528"/>
    </source>
</evidence>
<evidence type="ECO:0000313" key="10">
    <source>
        <dbReference type="Proteomes" id="UP000231450"/>
    </source>
</evidence>
<comment type="subunit">
    <text evidence="7">Part of the 50S ribosomal subunit.</text>
</comment>
<dbReference type="GO" id="GO:0019843">
    <property type="term" value="F:rRNA binding"/>
    <property type="evidence" value="ECO:0007669"/>
    <property type="project" value="UniProtKB-UniRule"/>
</dbReference>
<dbReference type="GO" id="GO:0005840">
    <property type="term" value="C:ribosome"/>
    <property type="evidence" value="ECO:0007669"/>
    <property type="project" value="UniProtKB-KW"/>
</dbReference>
<dbReference type="SUPFAM" id="SSF52166">
    <property type="entry name" value="Ribosomal protein L4"/>
    <property type="match status" value="1"/>
</dbReference>
<dbReference type="EMBL" id="PFDW01000069">
    <property type="protein sequence ID" value="PJE57942.1"/>
    <property type="molecule type" value="Genomic_DNA"/>
</dbReference>
<dbReference type="InterPro" id="IPR002136">
    <property type="entry name" value="Ribosomal_uL4"/>
</dbReference>
<accession>A0A2M8KDE1</accession>
<dbReference type="InterPro" id="IPR013005">
    <property type="entry name" value="Ribosomal_uL4-like"/>
</dbReference>
<dbReference type="NCBIfam" id="TIGR03953">
    <property type="entry name" value="rplD_bact"/>
    <property type="match status" value="1"/>
</dbReference>
<comment type="function">
    <text evidence="7">One of the primary rRNA binding proteins, this protein initially binds near the 5'-end of the 23S rRNA. It is important during the early stages of 50S assembly. It makes multiple contacts with different domains of the 23S rRNA in the assembled 50S subunit and ribosome.</text>
</comment>
<dbReference type="HAMAP" id="MF_01328_B">
    <property type="entry name" value="Ribosomal_uL4_B"/>
    <property type="match status" value="1"/>
</dbReference>
<dbReference type="PANTHER" id="PTHR10746:SF17">
    <property type="entry name" value="LARGE RIBOSOMAL SUBUNIT PROTEIN UL4C"/>
    <property type="match status" value="1"/>
</dbReference>
<dbReference type="InterPro" id="IPR023574">
    <property type="entry name" value="Ribosomal_uL4_dom_sf"/>
</dbReference>
<dbReference type="PANTHER" id="PTHR10746">
    <property type="entry name" value="50S RIBOSOMAL PROTEIN L4"/>
    <property type="match status" value="1"/>
</dbReference>
<evidence type="ECO:0000256" key="5">
    <source>
        <dbReference type="ARBA" id="ARBA00023274"/>
    </source>
</evidence>
<comment type="function">
    <text evidence="7">Forms part of the polypeptide exit tunnel.</text>
</comment>
<dbReference type="GO" id="GO:0003735">
    <property type="term" value="F:structural constituent of ribosome"/>
    <property type="evidence" value="ECO:0007669"/>
    <property type="project" value="InterPro"/>
</dbReference>
<keyword evidence="5 7" id="KW-0687">Ribonucleoprotein</keyword>
<comment type="similarity">
    <text evidence="1 7">Belongs to the universal ribosomal protein uL4 family.</text>
</comment>
<keyword evidence="2 7" id="KW-0699">rRNA-binding</keyword>
<keyword evidence="3 7" id="KW-0694">RNA-binding</keyword>
<dbReference type="GO" id="GO:1990904">
    <property type="term" value="C:ribonucleoprotein complex"/>
    <property type="evidence" value="ECO:0007669"/>
    <property type="project" value="UniProtKB-KW"/>
</dbReference>
<evidence type="ECO:0000256" key="4">
    <source>
        <dbReference type="ARBA" id="ARBA00022980"/>
    </source>
</evidence>
<sequence length="216" mass="24203">MKYPVHNIQGKNVGEVNLPDRIFAVNFNHNLVHQAMITQEKTSREAIADARMRGEEVRGGGKKPWAQKGTGRSRHGSSRSPIWKGGGVTFGPTNERNWAQKINKKAKQKALFMVLSQKAKENELVVLDNLEIIEPKTKEVSGILKNIFNVVKSDRPRKTIIVTPKKSESVVRASHNLPYLQTIGASSLNILDILKNKYLIIPQSALESIEKTFTKI</sequence>
<dbReference type="AlphaFoldDB" id="A0A2M8KDE1"/>
<evidence type="ECO:0000256" key="6">
    <source>
        <dbReference type="ARBA" id="ARBA00035244"/>
    </source>
</evidence>
<evidence type="ECO:0000256" key="8">
    <source>
        <dbReference type="SAM" id="MobiDB-lite"/>
    </source>
</evidence>
<comment type="caution">
    <text evidence="9">The sequence shown here is derived from an EMBL/GenBank/DDBJ whole genome shotgun (WGS) entry which is preliminary data.</text>
</comment>
<dbReference type="GO" id="GO:0006412">
    <property type="term" value="P:translation"/>
    <property type="evidence" value="ECO:0007669"/>
    <property type="project" value="UniProtKB-UniRule"/>
</dbReference>
<name>A0A2M8KDE1_9BACT</name>
<evidence type="ECO:0000256" key="3">
    <source>
        <dbReference type="ARBA" id="ARBA00022884"/>
    </source>
</evidence>
<proteinExistence type="inferred from homology"/>
<dbReference type="Gene3D" id="3.40.1370.10">
    <property type="match status" value="1"/>
</dbReference>
<organism evidence="9 10">
    <name type="scientific">Candidatus Portnoybacteria bacterium CG10_big_fil_rev_8_21_14_0_10_36_7</name>
    <dbReference type="NCBI Taxonomy" id="1974812"/>
    <lineage>
        <taxon>Bacteria</taxon>
        <taxon>Candidatus Portnoyibacteriota</taxon>
    </lineage>
</organism>
<dbReference type="Proteomes" id="UP000231450">
    <property type="component" value="Unassembled WGS sequence"/>
</dbReference>
<evidence type="ECO:0000256" key="7">
    <source>
        <dbReference type="HAMAP-Rule" id="MF_01328"/>
    </source>
</evidence>
<reference evidence="10" key="1">
    <citation type="submission" date="2017-09" db="EMBL/GenBank/DDBJ databases">
        <title>Depth-based differentiation of microbial function through sediment-hosted aquifers and enrichment of novel symbionts in the deep terrestrial subsurface.</title>
        <authorList>
            <person name="Probst A.J."/>
            <person name="Ladd B."/>
            <person name="Jarett J.K."/>
            <person name="Geller-Mcgrath D.E."/>
            <person name="Sieber C.M.K."/>
            <person name="Emerson J.B."/>
            <person name="Anantharaman K."/>
            <person name="Thomas B.C."/>
            <person name="Malmstrom R."/>
            <person name="Stieglmeier M."/>
            <person name="Klingl A."/>
            <person name="Woyke T."/>
            <person name="Ryan C.M."/>
            <person name="Banfield J.F."/>
        </authorList>
    </citation>
    <scope>NUCLEOTIDE SEQUENCE [LARGE SCALE GENOMIC DNA]</scope>
</reference>
<gene>
    <name evidence="7" type="primary">rplD</name>
    <name evidence="9" type="ORF">COU81_03335</name>
</gene>
<dbReference type="Pfam" id="PF00573">
    <property type="entry name" value="Ribosomal_L4"/>
    <property type="match status" value="1"/>
</dbReference>
<evidence type="ECO:0000313" key="9">
    <source>
        <dbReference type="EMBL" id="PJE57942.1"/>
    </source>
</evidence>
<protein>
    <recommendedName>
        <fullName evidence="6 7">Large ribosomal subunit protein uL4</fullName>
    </recommendedName>
</protein>